<evidence type="ECO:0008006" key="4">
    <source>
        <dbReference type="Google" id="ProtNLM"/>
    </source>
</evidence>
<comment type="caution">
    <text evidence="2">The sequence shown here is derived from an EMBL/GenBank/DDBJ whole genome shotgun (WGS) entry which is preliminary data.</text>
</comment>
<keyword evidence="1" id="KW-0732">Signal</keyword>
<evidence type="ECO:0000313" key="3">
    <source>
        <dbReference type="Proteomes" id="UP000244069"/>
    </source>
</evidence>
<feature type="chain" id="PRO_5015468782" description="Lipoprotein" evidence="1">
    <location>
        <begin position="20"/>
        <end position="170"/>
    </location>
</feature>
<dbReference type="RefSeq" id="WP_107978004.1">
    <property type="nucleotide sequence ID" value="NZ_BMEZ01000024.1"/>
</dbReference>
<keyword evidence="3" id="KW-1185">Reference proteome</keyword>
<evidence type="ECO:0000313" key="2">
    <source>
        <dbReference type="EMBL" id="PTX43852.1"/>
    </source>
</evidence>
<proteinExistence type="predicted"/>
<accession>A0A2T6AJ71</accession>
<dbReference type="Proteomes" id="UP000244069">
    <property type="component" value="Unassembled WGS sequence"/>
</dbReference>
<dbReference type="EMBL" id="QBKN01000024">
    <property type="protein sequence ID" value="PTX43852.1"/>
    <property type="molecule type" value="Genomic_DNA"/>
</dbReference>
<sequence>MRAALIRLTLALASLAALASCAQEREAELRARLDGWVYLGRTLHFESRFRCTAAVFEVALPIYRSAPARARSISGAVKHLHLGRPVIFDLVGRSPDALSSELMSTELSSGLGLVSNALRAGEDCLEGEMAAGFFRVITSEDALLLYDPENGALVLLYPPEHLALYMRGDV</sequence>
<organism evidence="2 3">
    <name type="scientific">Allosediminivita pacifica</name>
    <dbReference type="NCBI Taxonomy" id="1267769"/>
    <lineage>
        <taxon>Bacteria</taxon>
        <taxon>Pseudomonadati</taxon>
        <taxon>Pseudomonadota</taxon>
        <taxon>Alphaproteobacteria</taxon>
        <taxon>Rhodobacterales</taxon>
        <taxon>Paracoccaceae</taxon>
        <taxon>Allosediminivita</taxon>
    </lineage>
</organism>
<gene>
    <name evidence="2" type="ORF">C8N44_12464</name>
</gene>
<protein>
    <recommendedName>
        <fullName evidence="4">Lipoprotein</fullName>
    </recommendedName>
</protein>
<dbReference type="AlphaFoldDB" id="A0A2T6AJ71"/>
<dbReference type="OrthoDB" id="7870860at2"/>
<dbReference type="PROSITE" id="PS51257">
    <property type="entry name" value="PROKAR_LIPOPROTEIN"/>
    <property type="match status" value="1"/>
</dbReference>
<feature type="signal peptide" evidence="1">
    <location>
        <begin position="1"/>
        <end position="19"/>
    </location>
</feature>
<evidence type="ECO:0000256" key="1">
    <source>
        <dbReference type="SAM" id="SignalP"/>
    </source>
</evidence>
<reference evidence="2 3" key="1">
    <citation type="submission" date="2018-04" db="EMBL/GenBank/DDBJ databases">
        <title>Genomic Encyclopedia of Archaeal and Bacterial Type Strains, Phase II (KMG-II): from individual species to whole genera.</title>
        <authorList>
            <person name="Goeker M."/>
        </authorList>
    </citation>
    <scope>NUCLEOTIDE SEQUENCE [LARGE SCALE GENOMIC DNA]</scope>
    <source>
        <strain evidence="2 3">DSM 29329</strain>
    </source>
</reference>
<name>A0A2T6AJ71_9RHOB</name>